<name>A0A7Y6V974_9GAMM</name>
<dbReference type="Pfam" id="PF13358">
    <property type="entry name" value="DDE_3"/>
    <property type="match status" value="1"/>
</dbReference>
<dbReference type="EMBL" id="JABWCV010000010">
    <property type="protein sequence ID" value="NVF14607.1"/>
    <property type="molecule type" value="Genomic_DNA"/>
</dbReference>
<dbReference type="InterPro" id="IPR038717">
    <property type="entry name" value="Tc1-like_DDE_dom"/>
</dbReference>
<dbReference type="PANTHER" id="PTHR46564:SF1">
    <property type="entry name" value="TRANSPOSASE"/>
    <property type="match status" value="1"/>
</dbReference>
<gene>
    <name evidence="2" type="ORF">HUO07_10550</name>
</gene>
<reference evidence="2 3" key="1">
    <citation type="submission" date="2020-06" db="EMBL/GenBank/DDBJ databases">
        <title>Halomonas sp. QX-1 draft genome sequence.</title>
        <authorList>
            <person name="Qiu X."/>
        </authorList>
    </citation>
    <scope>NUCLEOTIDE SEQUENCE [LARGE SCALE GENOMIC DNA]</scope>
    <source>
        <strain evidence="2 3">QX-1</strain>
    </source>
</reference>
<sequence length="337" mass="39167">MTFRFVLPLSDTDLQALMTTHTYGKKPALRRRAHAIVLSHQGHTINQICNILSVTRETVSLWFDAWEAQGLEGLSDKPRTGRPSIYSDEERERLRALIEEQPHQLKAIQAQLQQETGKCSSTMTIKRALKKTGYSFKRARQSLKDGRDETDFRNTQGLLAELQRWEARGEADLYYFDESGFSQSSVLPYTWSPVGYPRKMPAYSRSQRLNVLGFLSRQGKLIYHSTTDTVTTEVVIEAFDHFITCKSPDNFAIVAMDNASVHRSALFQRKRQEWLNQRVYVIYLSSYSPELNLIEILWRKVKYEWLPLTAYESFHSLRHHVQKVLSGYGREYRISFV</sequence>
<dbReference type="SUPFAM" id="SSF46689">
    <property type="entry name" value="Homeodomain-like"/>
    <property type="match status" value="1"/>
</dbReference>
<accession>A0A7Y6V974</accession>
<feature type="domain" description="Tc1-like transposase DDE" evidence="1">
    <location>
        <begin position="172"/>
        <end position="317"/>
    </location>
</feature>
<evidence type="ECO:0000259" key="1">
    <source>
        <dbReference type="Pfam" id="PF13358"/>
    </source>
</evidence>
<dbReference type="PANTHER" id="PTHR46564">
    <property type="entry name" value="TRANSPOSASE"/>
    <property type="match status" value="1"/>
</dbReference>
<dbReference type="RefSeq" id="WP_176303525.1">
    <property type="nucleotide sequence ID" value="NZ_JABWCV010000010.1"/>
</dbReference>
<evidence type="ECO:0000313" key="3">
    <source>
        <dbReference type="Proteomes" id="UP000589984"/>
    </source>
</evidence>
<protein>
    <submittedName>
        <fullName evidence="2">IS630 family transposase</fullName>
    </submittedName>
</protein>
<dbReference type="InterPro" id="IPR036397">
    <property type="entry name" value="RNaseH_sf"/>
</dbReference>
<dbReference type="Proteomes" id="UP000589984">
    <property type="component" value="Unassembled WGS sequence"/>
</dbReference>
<dbReference type="Pfam" id="PF13565">
    <property type="entry name" value="HTH_32"/>
    <property type="match status" value="1"/>
</dbReference>
<dbReference type="GO" id="GO:0003676">
    <property type="term" value="F:nucleic acid binding"/>
    <property type="evidence" value="ECO:0007669"/>
    <property type="project" value="InterPro"/>
</dbReference>
<organism evidence="2 3">
    <name type="scientific">Vreelandella maris</name>
    <dbReference type="NCBI Taxonomy" id="2729617"/>
    <lineage>
        <taxon>Bacteria</taxon>
        <taxon>Pseudomonadati</taxon>
        <taxon>Pseudomonadota</taxon>
        <taxon>Gammaproteobacteria</taxon>
        <taxon>Oceanospirillales</taxon>
        <taxon>Halomonadaceae</taxon>
        <taxon>Vreelandella</taxon>
    </lineage>
</organism>
<dbReference type="Gene3D" id="3.30.420.10">
    <property type="entry name" value="Ribonuclease H-like superfamily/Ribonuclease H"/>
    <property type="match status" value="1"/>
</dbReference>
<dbReference type="InterPro" id="IPR047655">
    <property type="entry name" value="Transpos_IS630-like"/>
</dbReference>
<dbReference type="AlphaFoldDB" id="A0A7Y6V974"/>
<proteinExistence type="predicted"/>
<evidence type="ECO:0000313" key="2">
    <source>
        <dbReference type="EMBL" id="NVF14607.1"/>
    </source>
</evidence>
<comment type="caution">
    <text evidence="2">The sequence shown here is derived from an EMBL/GenBank/DDBJ whole genome shotgun (WGS) entry which is preliminary data.</text>
</comment>
<keyword evidence="3" id="KW-1185">Reference proteome</keyword>
<dbReference type="NCBIfam" id="NF033545">
    <property type="entry name" value="transpos_IS630"/>
    <property type="match status" value="1"/>
</dbReference>
<dbReference type="InterPro" id="IPR009057">
    <property type="entry name" value="Homeodomain-like_sf"/>
</dbReference>